<evidence type="ECO:0000313" key="2">
    <source>
        <dbReference type="Proteomes" id="UP000822688"/>
    </source>
</evidence>
<dbReference type="Proteomes" id="UP000822688">
    <property type="component" value="Chromosome V"/>
</dbReference>
<name>A0A8T0HPD7_CERPU</name>
<protein>
    <submittedName>
        <fullName evidence="1">Uncharacterized protein</fullName>
    </submittedName>
</protein>
<proteinExistence type="predicted"/>
<dbReference type="AlphaFoldDB" id="A0A8T0HPD7"/>
<evidence type="ECO:0000313" key="1">
    <source>
        <dbReference type="EMBL" id="KAG0572661.1"/>
    </source>
</evidence>
<dbReference type="EMBL" id="CM026426">
    <property type="protein sequence ID" value="KAG0572661.1"/>
    <property type="molecule type" value="Genomic_DNA"/>
</dbReference>
<keyword evidence="2" id="KW-1185">Reference proteome</keyword>
<accession>A0A8T0HPD7</accession>
<sequence>MIYRLRRLNRQWRSFVDTTVEWNALQFTQRDTPGYKRFASFQVAQLRGRFRQLTRRERFSAELKNFHTVLNEPRFPISNLQWNIGENGDPSISTVPIYHQKELDYYATVAMEFC</sequence>
<gene>
    <name evidence="1" type="ORF">KC19_VG114700</name>
</gene>
<organism evidence="1 2">
    <name type="scientific">Ceratodon purpureus</name>
    <name type="common">Fire moss</name>
    <name type="synonym">Dicranum purpureum</name>
    <dbReference type="NCBI Taxonomy" id="3225"/>
    <lineage>
        <taxon>Eukaryota</taxon>
        <taxon>Viridiplantae</taxon>
        <taxon>Streptophyta</taxon>
        <taxon>Embryophyta</taxon>
        <taxon>Bryophyta</taxon>
        <taxon>Bryophytina</taxon>
        <taxon>Bryopsida</taxon>
        <taxon>Dicranidae</taxon>
        <taxon>Pseudoditrichales</taxon>
        <taxon>Ditrichaceae</taxon>
        <taxon>Ceratodon</taxon>
    </lineage>
</organism>
<comment type="caution">
    <text evidence="1">The sequence shown here is derived from an EMBL/GenBank/DDBJ whole genome shotgun (WGS) entry which is preliminary data.</text>
</comment>
<reference evidence="1" key="1">
    <citation type="submission" date="2020-06" db="EMBL/GenBank/DDBJ databases">
        <title>WGS assembly of Ceratodon purpureus strain R40.</title>
        <authorList>
            <person name="Carey S.B."/>
            <person name="Jenkins J."/>
            <person name="Shu S."/>
            <person name="Lovell J.T."/>
            <person name="Sreedasyam A."/>
            <person name="Maumus F."/>
            <person name="Tiley G.P."/>
            <person name="Fernandez-Pozo N."/>
            <person name="Barry K."/>
            <person name="Chen C."/>
            <person name="Wang M."/>
            <person name="Lipzen A."/>
            <person name="Daum C."/>
            <person name="Saski C.A."/>
            <person name="Payton A.C."/>
            <person name="Mcbreen J.C."/>
            <person name="Conrad R.E."/>
            <person name="Kollar L.M."/>
            <person name="Olsson S."/>
            <person name="Huttunen S."/>
            <person name="Landis J.B."/>
            <person name="Wickett N.J."/>
            <person name="Johnson M.G."/>
            <person name="Rensing S.A."/>
            <person name="Grimwood J."/>
            <person name="Schmutz J."/>
            <person name="Mcdaniel S.F."/>
        </authorList>
    </citation>
    <scope>NUCLEOTIDE SEQUENCE</scope>
    <source>
        <strain evidence="1">R40</strain>
    </source>
</reference>